<evidence type="ECO:0000313" key="3">
    <source>
        <dbReference type="Proteomes" id="UP000184330"/>
    </source>
</evidence>
<reference evidence="2 3" key="1">
    <citation type="submission" date="2016-03" db="EMBL/GenBank/DDBJ databases">
        <authorList>
            <person name="Ploux O."/>
        </authorList>
    </citation>
    <scope>NUCLEOTIDE SEQUENCE [LARGE SCALE GENOMIC DNA]</scope>
    <source>
        <strain evidence="2 3">UAMH 11012</strain>
    </source>
</reference>
<keyword evidence="1" id="KW-0812">Transmembrane</keyword>
<evidence type="ECO:0000256" key="1">
    <source>
        <dbReference type="SAM" id="Phobius"/>
    </source>
</evidence>
<feature type="transmembrane region" description="Helical" evidence="1">
    <location>
        <begin position="600"/>
        <end position="621"/>
    </location>
</feature>
<dbReference type="OrthoDB" id="426293at2759"/>
<keyword evidence="1" id="KW-1133">Transmembrane helix</keyword>
<evidence type="ECO:0000313" key="2">
    <source>
        <dbReference type="EMBL" id="CZR54582.1"/>
    </source>
</evidence>
<organism evidence="2 3">
    <name type="scientific">Phialocephala subalpina</name>
    <dbReference type="NCBI Taxonomy" id="576137"/>
    <lineage>
        <taxon>Eukaryota</taxon>
        <taxon>Fungi</taxon>
        <taxon>Dikarya</taxon>
        <taxon>Ascomycota</taxon>
        <taxon>Pezizomycotina</taxon>
        <taxon>Leotiomycetes</taxon>
        <taxon>Helotiales</taxon>
        <taxon>Mollisiaceae</taxon>
        <taxon>Phialocephala</taxon>
        <taxon>Phialocephala fortinii species complex</taxon>
    </lineage>
</organism>
<accession>A0A1L7WP98</accession>
<dbReference type="EMBL" id="FJOG01000005">
    <property type="protein sequence ID" value="CZR54582.1"/>
    <property type="molecule type" value="Genomic_DNA"/>
</dbReference>
<name>A0A1L7WP98_9HELO</name>
<sequence length="724" mass="82383">MTKKADVEMMNTAELDPTEVKDVDIKVILKSILEELKGIKVQLARQHHGNEHLDKAKSKSYVSNPLDGLKTNDFLESLSPMSSAQIFSVELRNGPLLHEALKRYKLDLVPSWSTLYGANLAREEVIEDPEAIARDLAWTSITGECWKIPNDNRVTFCFLAPGSDTKTLVRVRNFLFHFHKPKSKEVAKGENFNVWDWFDTGISAYWFPGKTTPSMPQEALAVLNGEASSLRSWPSNTAQISHLAAPWRRIINLQGLTTLENCGSLINREEISDSDLCPFLITDTGESIFQRPIDEMIERAIKCHLRCLRISSTHHDEMRTKDCALFHVTFYEILQRNPTSRITELWPCGDLYSDGQQHPQGSRQIREAALTVIAVPSREMPGSKARAIFWTMICLRPSQFPHLYYSELGDEVSRSRTNEMVDDMSDLIHKSLVTVVSRWDEIAQFFDDLLTEKRDLLHPDHHDSLLTDDEALSRSKKYFWAIEFLKEAGNSISDNIRQTERFLGFLESNPPGTKKAENEFHLRRKRHHLTLQKLESLETRFRLKREEAVALRDGLFSASTVIDSRASIQLGQNVKLLTFVSIFFLPLSFCASVWSINNMLFSMTAFAIVTPIIGISTYIIVFNLSRIAAFFTQLQTLSRRSREPGLDSTTASHGRPSSAWHIPQFYVRKLLSKAWSNIPSVKRLIPGRRRKGADSGEEFKPTSFGDLRDVHVKIEVDVETGSAT</sequence>
<keyword evidence="1" id="KW-0472">Membrane</keyword>
<keyword evidence="3" id="KW-1185">Reference proteome</keyword>
<gene>
    <name evidence="2" type="ORF">PAC_04466</name>
</gene>
<dbReference type="Proteomes" id="UP000184330">
    <property type="component" value="Unassembled WGS sequence"/>
</dbReference>
<feature type="transmembrane region" description="Helical" evidence="1">
    <location>
        <begin position="574"/>
        <end position="594"/>
    </location>
</feature>
<dbReference type="AlphaFoldDB" id="A0A1L7WP98"/>
<proteinExistence type="predicted"/>
<protein>
    <submittedName>
        <fullName evidence="2">Uncharacterized protein</fullName>
    </submittedName>
</protein>